<sequence length="138" mass="15866">MTKAINERQSSTEHIQNTVKEMESKSTFIGVPIEPEDKDQMILLLRKQLLESSKSQEKSKEQMASLRLQLLSSREENKKLVAKCEQSEARINKLYDLNSKYRDSDSCLLRTDAAIQEAAHIRVLQKQTALANMNVTYH</sequence>
<dbReference type="Proteomes" id="UP001431209">
    <property type="component" value="Unassembled WGS sequence"/>
</dbReference>
<dbReference type="AlphaFoldDB" id="A0AAW2YPV3"/>
<evidence type="ECO:0000313" key="3">
    <source>
        <dbReference type="Proteomes" id="UP001431209"/>
    </source>
</evidence>
<evidence type="ECO:0000313" key="2">
    <source>
        <dbReference type="EMBL" id="KAL0479094.1"/>
    </source>
</evidence>
<dbReference type="EMBL" id="JAOPGA020000139">
    <property type="protein sequence ID" value="KAL0477089.1"/>
    <property type="molecule type" value="Genomic_DNA"/>
</dbReference>
<organism evidence="2 3">
    <name type="scientific">Acrasis kona</name>
    <dbReference type="NCBI Taxonomy" id="1008807"/>
    <lineage>
        <taxon>Eukaryota</taxon>
        <taxon>Discoba</taxon>
        <taxon>Heterolobosea</taxon>
        <taxon>Tetramitia</taxon>
        <taxon>Eutetramitia</taxon>
        <taxon>Acrasidae</taxon>
        <taxon>Acrasis</taxon>
    </lineage>
</organism>
<keyword evidence="3" id="KW-1185">Reference proteome</keyword>
<accession>A0AAW2YPV3</accession>
<comment type="caution">
    <text evidence="2">The sequence shown here is derived from an EMBL/GenBank/DDBJ whole genome shotgun (WGS) entry which is preliminary data.</text>
</comment>
<proteinExistence type="predicted"/>
<name>A0AAW2YPV3_9EUKA</name>
<evidence type="ECO:0000313" key="1">
    <source>
        <dbReference type="EMBL" id="KAL0477089.1"/>
    </source>
</evidence>
<protein>
    <submittedName>
        <fullName evidence="2">E3 ubiquitin-protein ligase HECTD</fullName>
    </submittedName>
</protein>
<reference evidence="2 3" key="1">
    <citation type="submission" date="2024-03" db="EMBL/GenBank/DDBJ databases">
        <title>The Acrasis kona genome and developmental transcriptomes reveal deep origins of eukaryotic multicellular pathways.</title>
        <authorList>
            <person name="Sheikh S."/>
            <person name="Fu C.-J."/>
            <person name="Brown M.W."/>
            <person name="Baldauf S.L."/>
        </authorList>
    </citation>
    <scope>NUCLEOTIDE SEQUENCE [LARGE SCALE GENOMIC DNA]</scope>
    <source>
        <strain evidence="2 3">ATCC MYA-3509</strain>
    </source>
</reference>
<gene>
    <name evidence="1" type="ORF">AKO1_006038</name>
    <name evidence="2" type="ORF">AKO1_010338</name>
</gene>
<dbReference type="EMBL" id="JAOPGA020000498">
    <property type="protein sequence ID" value="KAL0479094.1"/>
    <property type="molecule type" value="Genomic_DNA"/>
</dbReference>